<proteinExistence type="predicted"/>
<accession>A0A517SA71</accession>
<dbReference type="AlphaFoldDB" id="A0A517SA71"/>
<gene>
    <name evidence="1" type="ORF">Pan44_10330</name>
</gene>
<dbReference type="EMBL" id="CP036271">
    <property type="protein sequence ID" value="QDT53018.1"/>
    <property type="molecule type" value="Genomic_DNA"/>
</dbReference>
<evidence type="ECO:0008006" key="3">
    <source>
        <dbReference type="Google" id="ProtNLM"/>
    </source>
</evidence>
<dbReference type="Proteomes" id="UP000315700">
    <property type="component" value="Chromosome"/>
</dbReference>
<reference evidence="1 2" key="1">
    <citation type="submission" date="2019-02" db="EMBL/GenBank/DDBJ databases">
        <title>Deep-cultivation of Planctomycetes and their phenomic and genomic characterization uncovers novel biology.</title>
        <authorList>
            <person name="Wiegand S."/>
            <person name="Jogler M."/>
            <person name="Boedeker C."/>
            <person name="Pinto D."/>
            <person name="Vollmers J."/>
            <person name="Rivas-Marin E."/>
            <person name="Kohn T."/>
            <person name="Peeters S.H."/>
            <person name="Heuer A."/>
            <person name="Rast P."/>
            <person name="Oberbeckmann S."/>
            <person name="Bunk B."/>
            <person name="Jeske O."/>
            <person name="Meyerdierks A."/>
            <person name="Storesund J.E."/>
            <person name="Kallscheuer N."/>
            <person name="Luecker S."/>
            <person name="Lage O.M."/>
            <person name="Pohl T."/>
            <person name="Merkel B.J."/>
            <person name="Hornburger P."/>
            <person name="Mueller R.-W."/>
            <person name="Bruemmer F."/>
            <person name="Labrenz M."/>
            <person name="Spormann A.M."/>
            <person name="Op den Camp H."/>
            <person name="Overmann J."/>
            <person name="Amann R."/>
            <person name="Jetten M.S.M."/>
            <person name="Mascher T."/>
            <person name="Medema M.H."/>
            <person name="Devos D.P."/>
            <person name="Kaster A.-K."/>
            <person name="Ovreas L."/>
            <person name="Rohde M."/>
            <person name="Galperin M.Y."/>
            <person name="Jogler C."/>
        </authorList>
    </citation>
    <scope>NUCLEOTIDE SEQUENCE [LARGE SCALE GENOMIC DNA]</scope>
    <source>
        <strain evidence="1 2">Pan44</strain>
    </source>
</reference>
<evidence type="ECO:0000313" key="1">
    <source>
        <dbReference type="EMBL" id="QDT53018.1"/>
    </source>
</evidence>
<name>A0A517SA71_9PLAN</name>
<sequence>MTTKGERINLRVTDAQLVRWEAAAKKDRRPLADWMRLQLDDSADRALEADAVNVPGASAKAAKGRR</sequence>
<dbReference type="KEGG" id="ccos:Pan44_10330"/>
<protein>
    <recommendedName>
        <fullName evidence="3">CopG-like ribbon-helix-helix domain-containing protein</fullName>
    </recommendedName>
</protein>
<organism evidence="1 2">
    <name type="scientific">Caulifigura coniformis</name>
    <dbReference type="NCBI Taxonomy" id="2527983"/>
    <lineage>
        <taxon>Bacteria</taxon>
        <taxon>Pseudomonadati</taxon>
        <taxon>Planctomycetota</taxon>
        <taxon>Planctomycetia</taxon>
        <taxon>Planctomycetales</taxon>
        <taxon>Planctomycetaceae</taxon>
        <taxon>Caulifigura</taxon>
    </lineage>
</organism>
<keyword evidence="2" id="KW-1185">Reference proteome</keyword>
<evidence type="ECO:0000313" key="2">
    <source>
        <dbReference type="Proteomes" id="UP000315700"/>
    </source>
</evidence>
<dbReference type="InParanoid" id="A0A517SA71"/>